<name>A0ABS0RBG3_9ACTN</name>
<protein>
    <submittedName>
        <fullName evidence="1">Uncharacterized protein</fullName>
    </submittedName>
</protein>
<sequence length="81" mass="9053">MSAATTDHWVRFAPTGCAVSSTYVDSVGALAEDAHKQFVPKVADRRREAAEGWAMERLTKQEWRERALPCFQGTCTHGKRS</sequence>
<evidence type="ECO:0000313" key="2">
    <source>
        <dbReference type="Proteomes" id="UP000638849"/>
    </source>
</evidence>
<accession>A0ABS0RBG3</accession>
<reference evidence="1 2" key="1">
    <citation type="submission" date="2020-12" db="EMBL/GenBank/DDBJ databases">
        <authorList>
            <person name="Kusuma A.B."/>
            <person name="Nouioui I."/>
            <person name="Goodfellow M."/>
        </authorList>
    </citation>
    <scope>NUCLEOTIDE SEQUENCE [LARGE SCALE GENOMIC DNA]</scope>
    <source>
        <strain evidence="1 2">DSM 41764</strain>
    </source>
</reference>
<evidence type="ECO:0000313" key="1">
    <source>
        <dbReference type="EMBL" id="MBI0314735.1"/>
    </source>
</evidence>
<comment type="caution">
    <text evidence="1">The sequence shown here is derived from an EMBL/GenBank/DDBJ whole genome shotgun (WGS) entry which is preliminary data.</text>
</comment>
<dbReference type="Proteomes" id="UP000638849">
    <property type="component" value="Unassembled WGS sequence"/>
</dbReference>
<dbReference type="RefSeq" id="WP_198277741.1">
    <property type="nucleotide sequence ID" value="NZ_BAAAIF010000018.1"/>
</dbReference>
<organism evidence="1 2">
    <name type="scientific">Streptomyces javensis</name>
    <dbReference type="NCBI Taxonomy" id="114698"/>
    <lineage>
        <taxon>Bacteria</taxon>
        <taxon>Bacillati</taxon>
        <taxon>Actinomycetota</taxon>
        <taxon>Actinomycetes</taxon>
        <taxon>Kitasatosporales</taxon>
        <taxon>Streptomycetaceae</taxon>
        <taxon>Streptomyces</taxon>
        <taxon>Streptomyces violaceusniger group</taxon>
    </lineage>
</organism>
<keyword evidence="2" id="KW-1185">Reference proteome</keyword>
<dbReference type="EMBL" id="JAEEAQ010000146">
    <property type="protein sequence ID" value="MBI0314735.1"/>
    <property type="molecule type" value="Genomic_DNA"/>
</dbReference>
<gene>
    <name evidence="1" type="ORF">JBF12_17405</name>
</gene>
<proteinExistence type="predicted"/>